<accession>A0A1W1C8R7</accession>
<gene>
    <name evidence="2" type="ORF">MNB_SM-4-15</name>
</gene>
<proteinExistence type="predicted"/>
<dbReference type="InterPro" id="IPR010448">
    <property type="entry name" value="Torsin"/>
</dbReference>
<dbReference type="GO" id="GO:0005737">
    <property type="term" value="C:cytoplasm"/>
    <property type="evidence" value="ECO:0007669"/>
    <property type="project" value="UniProtKB-ARBA"/>
</dbReference>
<sequence>MKTLKEELSKELFGQEQAINTVVSSMKAGMSEKKNAPRETYLFLGSPATGKTYLAELMSKISTTNKMVVSYMVILLVGKGMVSVS</sequence>
<dbReference type="SUPFAM" id="SSF52540">
    <property type="entry name" value="P-loop containing nucleoside triphosphate hydrolases"/>
    <property type="match status" value="1"/>
</dbReference>
<keyword evidence="1" id="KW-0812">Transmembrane</keyword>
<dbReference type="AlphaFoldDB" id="A0A1W1C8R7"/>
<dbReference type="Pfam" id="PF06309">
    <property type="entry name" value="Torsin"/>
    <property type="match status" value="1"/>
</dbReference>
<dbReference type="GO" id="GO:0016887">
    <property type="term" value="F:ATP hydrolysis activity"/>
    <property type="evidence" value="ECO:0007669"/>
    <property type="project" value="InterPro"/>
</dbReference>
<keyword evidence="1" id="KW-1133">Transmembrane helix</keyword>
<name>A0A1W1C8R7_9ZZZZ</name>
<dbReference type="InterPro" id="IPR027417">
    <property type="entry name" value="P-loop_NTPase"/>
</dbReference>
<evidence type="ECO:0000313" key="2">
    <source>
        <dbReference type="EMBL" id="SFV62260.1"/>
    </source>
</evidence>
<evidence type="ECO:0000256" key="1">
    <source>
        <dbReference type="SAM" id="Phobius"/>
    </source>
</evidence>
<organism evidence="2">
    <name type="scientific">hydrothermal vent metagenome</name>
    <dbReference type="NCBI Taxonomy" id="652676"/>
    <lineage>
        <taxon>unclassified sequences</taxon>
        <taxon>metagenomes</taxon>
        <taxon>ecological metagenomes</taxon>
    </lineage>
</organism>
<dbReference type="Gene3D" id="3.40.50.300">
    <property type="entry name" value="P-loop containing nucleotide triphosphate hydrolases"/>
    <property type="match status" value="1"/>
</dbReference>
<dbReference type="EMBL" id="FPHF01000065">
    <property type="protein sequence ID" value="SFV62260.1"/>
    <property type="molecule type" value="Genomic_DNA"/>
</dbReference>
<feature type="transmembrane region" description="Helical" evidence="1">
    <location>
        <begin position="68"/>
        <end position="84"/>
    </location>
</feature>
<reference evidence="2" key="1">
    <citation type="submission" date="2016-10" db="EMBL/GenBank/DDBJ databases">
        <authorList>
            <person name="de Groot N.N."/>
        </authorList>
    </citation>
    <scope>NUCLEOTIDE SEQUENCE</scope>
</reference>
<protein>
    <submittedName>
        <fullName evidence="2">Uncharacterized protein</fullName>
    </submittedName>
</protein>
<keyword evidence="1" id="KW-0472">Membrane</keyword>
<dbReference type="GO" id="GO:0005524">
    <property type="term" value="F:ATP binding"/>
    <property type="evidence" value="ECO:0007669"/>
    <property type="project" value="InterPro"/>
</dbReference>